<feature type="transmembrane region" description="Helical" evidence="1">
    <location>
        <begin position="133"/>
        <end position="154"/>
    </location>
</feature>
<dbReference type="OrthoDB" id="7949130at2"/>
<keyword evidence="1" id="KW-0812">Transmembrane</keyword>
<dbReference type="InterPro" id="IPR010331">
    <property type="entry name" value="ExoD"/>
</dbReference>
<feature type="transmembrane region" description="Helical" evidence="1">
    <location>
        <begin position="43"/>
        <end position="72"/>
    </location>
</feature>
<accession>A0A4R1YY01</accession>
<dbReference type="PANTHER" id="PTHR41795:SF1">
    <property type="entry name" value="EXOPOLYSACCHARIDE SYNTHESIS PROTEIN"/>
    <property type="match status" value="1"/>
</dbReference>
<evidence type="ECO:0008006" key="4">
    <source>
        <dbReference type="Google" id="ProtNLM"/>
    </source>
</evidence>
<evidence type="ECO:0000313" key="2">
    <source>
        <dbReference type="EMBL" id="TCM86109.1"/>
    </source>
</evidence>
<dbReference type="RefSeq" id="WP_132693907.1">
    <property type="nucleotide sequence ID" value="NZ_SLVM01000005.1"/>
</dbReference>
<dbReference type="PANTHER" id="PTHR41795">
    <property type="entry name" value="EXOPOLYSACCHARIDE SYNTHESIS PROTEIN"/>
    <property type="match status" value="1"/>
</dbReference>
<reference evidence="2 3" key="1">
    <citation type="submission" date="2019-03" db="EMBL/GenBank/DDBJ databases">
        <title>Genomic Encyclopedia of Type Strains, Phase IV (KMG-IV): sequencing the most valuable type-strain genomes for metagenomic binning, comparative biology and taxonomic classification.</title>
        <authorList>
            <person name="Goeker M."/>
        </authorList>
    </citation>
    <scope>NUCLEOTIDE SEQUENCE [LARGE SCALE GENOMIC DNA]</scope>
    <source>
        <strain evidence="2 3">DSM 21153</strain>
    </source>
</reference>
<dbReference type="Pfam" id="PF06055">
    <property type="entry name" value="ExoD"/>
    <property type="match status" value="1"/>
</dbReference>
<dbReference type="PIRSF" id="PIRSF033239">
    <property type="entry name" value="ExoD"/>
    <property type="match status" value="1"/>
</dbReference>
<protein>
    <recommendedName>
        <fullName evidence="4">Exopolysaccharide synthesis protein ExoD</fullName>
    </recommendedName>
</protein>
<keyword evidence="3" id="KW-1185">Reference proteome</keyword>
<comment type="caution">
    <text evidence="2">The sequence shown here is derived from an EMBL/GenBank/DDBJ whole genome shotgun (WGS) entry which is preliminary data.</text>
</comment>
<name>A0A4R1YY01_9RHOB</name>
<evidence type="ECO:0000256" key="1">
    <source>
        <dbReference type="SAM" id="Phobius"/>
    </source>
</evidence>
<evidence type="ECO:0000313" key="3">
    <source>
        <dbReference type="Proteomes" id="UP000295277"/>
    </source>
</evidence>
<organism evidence="2 3">
    <name type="scientific">Rhodovulum steppense</name>
    <dbReference type="NCBI Taxonomy" id="540251"/>
    <lineage>
        <taxon>Bacteria</taxon>
        <taxon>Pseudomonadati</taxon>
        <taxon>Pseudomonadota</taxon>
        <taxon>Alphaproteobacteria</taxon>
        <taxon>Rhodobacterales</taxon>
        <taxon>Paracoccaceae</taxon>
        <taxon>Rhodovulum</taxon>
    </lineage>
</organism>
<gene>
    <name evidence="2" type="ORF">EV216_10574</name>
</gene>
<dbReference type="AlphaFoldDB" id="A0A4R1YY01"/>
<keyword evidence="1" id="KW-1133">Transmembrane helix</keyword>
<keyword evidence="1" id="KW-0472">Membrane</keyword>
<dbReference type="EMBL" id="SLVM01000005">
    <property type="protein sequence ID" value="TCM86109.1"/>
    <property type="molecule type" value="Genomic_DNA"/>
</dbReference>
<dbReference type="Proteomes" id="UP000295277">
    <property type="component" value="Unassembled WGS sequence"/>
</dbReference>
<proteinExistence type="predicted"/>
<sequence length="196" mass="21090">MRADDDWIISSLLEDLGALALARDRVSVHDLVETIGPRGFGPLLVLLAGMLILPTGMIPGVPNVVALFLILIGGRMMTGAQEIWVPDRLGRVSFSGHMLAVSVARAQRWALWLRPHLMPRLVFLVEGAVARRAIALILLLTGAVMTLVGLIPGFPFVLSLHVVVLGLALSSRDGLAALVGYTLILAEILFITAFFL</sequence>
<feature type="transmembrane region" description="Helical" evidence="1">
    <location>
        <begin position="174"/>
        <end position="195"/>
    </location>
</feature>